<sequence>MLNQLTLIAFFSQLCGMDYDQLFAEFNVGAAHQTCLSSEVRLRSEHNFREGKKFEGKCNRQANFLKEKDAKIANLKAQLFLKEAETAKAICLRSQVSIVEAAEAARINKLDSLKEQNQALKCKRNTLEGQVATLESAAASKDTELASVNA</sequence>
<comment type="caution">
    <text evidence="2">The sequence shown here is derived from an EMBL/GenBank/DDBJ whole genome shotgun (WGS) entry which is preliminary data.</text>
</comment>
<evidence type="ECO:0000313" key="2">
    <source>
        <dbReference type="EMBL" id="GJT41687.1"/>
    </source>
</evidence>
<protein>
    <submittedName>
        <fullName evidence="2">Uncharacterized protein</fullName>
    </submittedName>
</protein>
<name>A0ABQ5DTJ7_9ASTR</name>
<evidence type="ECO:0000313" key="3">
    <source>
        <dbReference type="Proteomes" id="UP001151760"/>
    </source>
</evidence>
<reference evidence="2" key="2">
    <citation type="submission" date="2022-01" db="EMBL/GenBank/DDBJ databases">
        <authorList>
            <person name="Yamashiro T."/>
            <person name="Shiraishi A."/>
            <person name="Satake H."/>
            <person name="Nakayama K."/>
        </authorList>
    </citation>
    <scope>NUCLEOTIDE SEQUENCE</scope>
</reference>
<dbReference type="EMBL" id="BQNB010015582">
    <property type="protein sequence ID" value="GJT41687.1"/>
    <property type="molecule type" value="Genomic_DNA"/>
</dbReference>
<reference evidence="2" key="1">
    <citation type="journal article" date="2022" name="Int. J. Mol. Sci.">
        <title>Draft Genome of Tanacetum Coccineum: Genomic Comparison of Closely Related Tanacetum-Family Plants.</title>
        <authorList>
            <person name="Yamashiro T."/>
            <person name="Shiraishi A."/>
            <person name="Nakayama K."/>
            <person name="Satake H."/>
        </authorList>
    </citation>
    <scope>NUCLEOTIDE SEQUENCE</scope>
</reference>
<keyword evidence="1" id="KW-0175">Coiled coil</keyword>
<keyword evidence="3" id="KW-1185">Reference proteome</keyword>
<organism evidence="2 3">
    <name type="scientific">Tanacetum coccineum</name>
    <dbReference type="NCBI Taxonomy" id="301880"/>
    <lineage>
        <taxon>Eukaryota</taxon>
        <taxon>Viridiplantae</taxon>
        <taxon>Streptophyta</taxon>
        <taxon>Embryophyta</taxon>
        <taxon>Tracheophyta</taxon>
        <taxon>Spermatophyta</taxon>
        <taxon>Magnoliopsida</taxon>
        <taxon>eudicotyledons</taxon>
        <taxon>Gunneridae</taxon>
        <taxon>Pentapetalae</taxon>
        <taxon>asterids</taxon>
        <taxon>campanulids</taxon>
        <taxon>Asterales</taxon>
        <taxon>Asteraceae</taxon>
        <taxon>Asteroideae</taxon>
        <taxon>Anthemideae</taxon>
        <taxon>Anthemidinae</taxon>
        <taxon>Tanacetum</taxon>
    </lineage>
</organism>
<evidence type="ECO:0000256" key="1">
    <source>
        <dbReference type="SAM" id="Coils"/>
    </source>
</evidence>
<accession>A0ABQ5DTJ7</accession>
<proteinExistence type="predicted"/>
<gene>
    <name evidence="2" type="ORF">Tco_0941552</name>
</gene>
<dbReference type="Proteomes" id="UP001151760">
    <property type="component" value="Unassembled WGS sequence"/>
</dbReference>
<feature type="coiled-coil region" evidence="1">
    <location>
        <begin position="110"/>
        <end position="137"/>
    </location>
</feature>